<dbReference type="Proteomes" id="UP001642360">
    <property type="component" value="Unassembled WGS sequence"/>
</dbReference>
<name>A0ABC8QZ47_9AQUA</name>
<reference evidence="2 3" key="1">
    <citation type="submission" date="2024-02" db="EMBL/GenBank/DDBJ databases">
        <authorList>
            <person name="Vignale AGUSTIN F."/>
            <person name="Sosa J E."/>
            <person name="Modenutti C."/>
        </authorList>
    </citation>
    <scope>NUCLEOTIDE SEQUENCE [LARGE SCALE GENOMIC DNA]</scope>
</reference>
<evidence type="ECO:0000256" key="1">
    <source>
        <dbReference type="SAM" id="MobiDB-lite"/>
    </source>
</evidence>
<proteinExistence type="predicted"/>
<organism evidence="2 3">
    <name type="scientific">Ilex paraguariensis</name>
    <name type="common">yerba mate</name>
    <dbReference type="NCBI Taxonomy" id="185542"/>
    <lineage>
        <taxon>Eukaryota</taxon>
        <taxon>Viridiplantae</taxon>
        <taxon>Streptophyta</taxon>
        <taxon>Embryophyta</taxon>
        <taxon>Tracheophyta</taxon>
        <taxon>Spermatophyta</taxon>
        <taxon>Magnoliopsida</taxon>
        <taxon>eudicotyledons</taxon>
        <taxon>Gunneridae</taxon>
        <taxon>Pentapetalae</taxon>
        <taxon>asterids</taxon>
        <taxon>campanulids</taxon>
        <taxon>Aquifoliales</taxon>
        <taxon>Aquifoliaceae</taxon>
        <taxon>Ilex</taxon>
    </lineage>
</organism>
<keyword evidence="3" id="KW-1185">Reference proteome</keyword>
<dbReference type="AlphaFoldDB" id="A0ABC8QZ47"/>
<dbReference type="EMBL" id="CAUOFW020000857">
    <property type="protein sequence ID" value="CAK9138031.1"/>
    <property type="molecule type" value="Genomic_DNA"/>
</dbReference>
<accession>A0ABC8QZ47</accession>
<feature type="region of interest" description="Disordered" evidence="1">
    <location>
        <begin position="77"/>
        <end position="107"/>
    </location>
</feature>
<comment type="caution">
    <text evidence="2">The sequence shown here is derived from an EMBL/GenBank/DDBJ whole genome shotgun (WGS) entry which is preliminary data.</text>
</comment>
<evidence type="ECO:0000313" key="2">
    <source>
        <dbReference type="EMBL" id="CAK9138031.1"/>
    </source>
</evidence>
<evidence type="ECO:0000313" key="3">
    <source>
        <dbReference type="Proteomes" id="UP001642360"/>
    </source>
</evidence>
<sequence>GGAAVRWCYICILREDELISGDEWIAKFPSLFVLLRSEHAGQALNHYQLSDTVEKSKLRLFMAYKFCMKHRGPCSHLRTPRTSSRHHLQAPDSQFQGPNPTELRCET</sequence>
<feature type="non-terminal residue" evidence="2">
    <location>
        <position position="1"/>
    </location>
</feature>
<gene>
    <name evidence="2" type="ORF">ILEXP_LOCUS5102</name>
</gene>
<protein>
    <submittedName>
        <fullName evidence="2">Uncharacterized protein</fullName>
    </submittedName>
</protein>